<keyword evidence="13" id="KW-0804">Transcription</keyword>
<evidence type="ECO:0000256" key="12">
    <source>
        <dbReference type="ARBA" id="ARBA00023015"/>
    </source>
</evidence>
<evidence type="ECO:0000256" key="11">
    <source>
        <dbReference type="ARBA" id="ARBA00022884"/>
    </source>
</evidence>
<evidence type="ECO:0000313" key="17">
    <source>
        <dbReference type="Proteomes" id="UP001165065"/>
    </source>
</evidence>
<evidence type="ECO:0000256" key="3">
    <source>
        <dbReference type="ARBA" id="ARBA00004496"/>
    </source>
</evidence>
<evidence type="ECO:0000256" key="5">
    <source>
        <dbReference type="ARBA" id="ARBA00012161"/>
    </source>
</evidence>
<evidence type="ECO:0000313" key="16">
    <source>
        <dbReference type="EMBL" id="GMI42115.1"/>
    </source>
</evidence>
<keyword evidence="6" id="KW-0963">Cytoplasm</keyword>
<evidence type="ECO:0000256" key="15">
    <source>
        <dbReference type="SAM" id="MobiDB-lite"/>
    </source>
</evidence>
<dbReference type="OrthoDB" id="1164111at2759"/>
<proteinExistence type="inferred from homology"/>
<name>A0A9W7GEF0_9STRA</name>
<evidence type="ECO:0000256" key="8">
    <source>
        <dbReference type="ARBA" id="ARBA00022723"/>
    </source>
</evidence>
<dbReference type="SUPFAM" id="SSF53098">
    <property type="entry name" value="Ribonuclease H-like"/>
    <property type="match status" value="1"/>
</dbReference>
<keyword evidence="7" id="KW-0540">Nuclease</keyword>
<keyword evidence="17" id="KW-1185">Reference proteome</keyword>
<comment type="caution">
    <text evidence="16">The sequence shown here is derived from an EMBL/GenBank/DDBJ whole genome shotgun (WGS) entry which is preliminary data.</text>
</comment>
<keyword evidence="14" id="KW-0539">Nucleus</keyword>
<comment type="catalytic activity">
    <reaction evidence="1">
        <text>Exonucleolytic cleavage of poly(A) to 5'-AMP.</text>
        <dbReference type="EC" id="3.1.13.4"/>
    </reaction>
</comment>
<dbReference type="Pfam" id="PF04857">
    <property type="entry name" value="CAF1"/>
    <property type="match status" value="2"/>
</dbReference>
<dbReference type="InterPro" id="IPR012337">
    <property type="entry name" value="RNaseH-like_sf"/>
</dbReference>
<gene>
    <name evidence="16" type="ORF">TrCOL_g1780</name>
</gene>
<evidence type="ECO:0000256" key="14">
    <source>
        <dbReference type="ARBA" id="ARBA00023242"/>
    </source>
</evidence>
<evidence type="ECO:0000256" key="4">
    <source>
        <dbReference type="ARBA" id="ARBA00008372"/>
    </source>
</evidence>
<evidence type="ECO:0000256" key="6">
    <source>
        <dbReference type="ARBA" id="ARBA00022490"/>
    </source>
</evidence>
<evidence type="ECO:0000256" key="2">
    <source>
        <dbReference type="ARBA" id="ARBA00004123"/>
    </source>
</evidence>
<comment type="subcellular location">
    <subcellularLocation>
        <location evidence="3">Cytoplasm</location>
    </subcellularLocation>
    <subcellularLocation>
        <location evidence="2">Nucleus</location>
    </subcellularLocation>
</comment>
<accession>A0A9W7GEF0</accession>
<reference evidence="17" key="1">
    <citation type="journal article" date="2023" name="Commun. Biol.">
        <title>Genome analysis of Parmales, the sister group of diatoms, reveals the evolutionary specialization of diatoms from phago-mixotrophs to photoautotrophs.</title>
        <authorList>
            <person name="Ban H."/>
            <person name="Sato S."/>
            <person name="Yoshikawa S."/>
            <person name="Yamada K."/>
            <person name="Nakamura Y."/>
            <person name="Ichinomiya M."/>
            <person name="Sato N."/>
            <person name="Blanc-Mathieu R."/>
            <person name="Endo H."/>
            <person name="Kuwata A."/>
            <person name="Ogata H."/>
        </authorList>
    </citation>
    <scope>NUCLEOTIDE SEQUENCE [LARGE SCALE GENOMIC DNA]</scope>
</reference>
<dbReference type="GO" id="GO:0046872">
    <property type="term" value="F:metal ion binding"/>
    <property type="evidence" value="ECO:0007669"/>
    <property type="project" value="UniProtKB-KW"/>
</dbReference>
<dbReference type="GO" id="GO:0003723">
    <property type="term" value="F:RNA binding"/>
    <property type="evidence" value="ECO:0007669"/>
    <property type="project" value="UniProtKB-KW"/>
</dbReference>
<evidence type="ECO:0000256" key="7">
    <source>
        <dbReference type="ARBA" id="ARBA00022722"/>
    </source>
</evidence>
<keyword evidence="11" id="KW-0694">RNA-binding</keyword>
<dbReference type="InterPro" id="IPR039637">
    <property type="entry name" value="CNOT7/CNOT8/Pop2"/>
</dbReference>
<keyword evidence="10" id="KW-0269">Exonuclease</keyword>
<dbReference type="AlphaFoldDB" id="A0A9W7GEF0"/>
<dbReference type="GO" id="GO:0005737">
    <property type="term" value="C:cytoplasm"/>
    <property type="evidence" value="ECO:0007669"/>
    <property type="project" value="UniProtKB-SubCell"/>
</dbReference>
<keyword evidence="12" id="KW-0805">Transcription regulation</keyword>
<feature type="compositionally biased region" description="Low complexity" evidence="15">
    <location>
        <begin position="1"/>
        <end position="24"/>
    </location>
</feature>
<organism evidence="16 17">
    <name type="scientific">Triparma columacea</name>
    <dbReference type="NCBI Taxonomy" id="722753"/>
    <lineage>
        <taxon>Eukaryota</taxon>
        <taxon>Sar</taxon>
        <taxon>Stramenopiles</taxon>
        <taxon>Ochrophyta</taxon>
        <taxon>Bolidophyceae</taxon>
        <taxon>Parmales</taxon>
        <taxon>Triparmaceae</taxon>
        <taxon>Triparma</taxon>
    </lineage>
</organism>
<keyword evidence="9" id="KW-0378">Hydrolase</keyword>
<dbReference type="EMBL" id="BRYA01000165">
    <property type="protein sequence ID" value="GMI42115.1"/>
    <property type="molecule type" value="Genomic_DNA"/>
</dbReference>
<dbReference type="InterPro" id="IPR036397">
    <property type="entry name" value="RNaseH_sf"/>
</dbReference>
<dbReference type="GO" id="GO:0004535">
    <property type="term" value="F:poly(A)-specific ribonuclease activity"/>
    <property type="evidence" value="ECO:0007669"/>
    <property type="project" value="UniProtKB-EC"/>
</dbReference>
<dbReference type="Proteomes" id="UP001165065">
    <property type="component" value="Unassembled WGS sequence"/>
</dbReference>
<sequence length="315" mass="35452">MPPTESSPSLSSNSPSFAPANTNSYGNPSNRDHMRFKDHKGESVEIRNVWAGNLDEEFEVIRELVERYPYIAMDTEFPGVVARPVAESYAPDYHYQSLKCNVDLLRIIQLGLAFADEDGNFAKGCPCWQFNFKFSLKSDMFAQDSIDLLVKSGISFDDHETQGIDPVRFGELIMTSGLVLEDRVTWTSFHSGYDYGYLLKLLTSSPLPEDEKEFFNLLYKYFPTIYDIKYMASLIDGFWGGLQKTADDLGAIRIGPEHQAGSDAMLTMSTYFAMANAKFKDDKTGTINSAKYHNELFGYGDNHTVRRSKGGGDNK</sequence>
<comment type="similarity">
    <text evidence="4">Belongs to the CAF1 family.</text>
</comment>
<dbReference type="GO" id="GO:0030014">
    <property type="term" value="C:CCR4-NOT complex"/>
    <property type="evidence" value="ECO:0007669"/>
    <property type="project" value="InterPro"/>
</dbReference>
<dbReference type="PANTHER" id="PTHR10797">
    <property type="entry name" value="CCR4-NOT TRANSCRIPTION COMPLEX SUBUNIT"/>
    <property type="match status" value="1"/>
</dbReference>
<evidence type="ECO:0000256" key="9">
    <source>
        <dbReference type="ARBA" id="ARBA00022801"/>
    </source>
</evidence>
<feature type="region of interest" description="Disordered" evidence="15">
    <location>
        <begin position="1"/>
        <end position="38"/>
    </location>
</feature>
<dbReference type="Gene3D" id="3.30.420.10">
    <property type="entry name" value="Ribonuclease H-like superfamily/Ribonuclease H"/>
    <property type="match status" value="1"/>
</dbReference>
<dbReference type="GO" id="GO:0005634">
    <property type="term" value="C:nucleus"/>
    <property type="evidence" value="ECO:0007669"/>
    <property type="project" value="UniProtKB-SubCell"/>
</dbReference>
<evidence type="ECO:0000256" key="1">
    <source>
        <dbReference type="ARBA" id="ARBA00001663"/>
    </source>
</evidence>
<evidence type="ECO:0000256" key="10">
    <source>
        <dbReference type="ARBA" id="ARBA00022839"/>
    </source>
</evidence>
<protein>
    <recommendedName>
        <fullName evidence="5">poly(A)-specific ribonuclease</fullName>
        <ecNumber evidence="5">3.1.13.4</ecNumber>
    </recommendedName>
</protein>
<keyword evidence="8" id="KW-0479">Metal-binding</keyword>
<dbReference type="EC" id="3.1.13.4" evidence="5"/>
<dbReference type="FunFam" id="3.30.420.10:FF:000048">
    <property type="entry name" value="CCR4-associated factor 1, putative"/>
    <property type="match status" value="1"/>
</dbReference>
<dbReference type="InterPro" id="IPR006941">
    <property type="entry name" value="RNase_CAF1"/>
</dbReference>
<evidence type="ECO:0000256" key="13">
    <source>
        <dbReference type="ARBA" id="ARBA00023163"/>
    </source>
</evidence>